<dbReference type="Pfam" id="PF02782">
    <property type="entry name" value="FGGY_C"/>
    <property type="match status" value="1"/>
</dbReference>
<dbReference type="InterPro" id="IPR018484">
    <property type="entry name" value="FGGY_N"/>
</dbReference>
<dbReference type="Pfam" id="PF00370">
    <property type="entry name" value="FGGY_N"/>
    <property type="match status" value="1"/>
</dbReference>
<sequence length="495" mass="53815">MAYVASIDIGTTAAKGVLVDREANIHHEVTIALRTQQDNGFMEQNPSDWWEAVLQIAAHWRREGISGSQIACISMSGQMQDLIAIDEQGEALRPAILYSDARAGAEAERITETVGLERIREVTGNHFDGTFPLAKLLWLKEHEPQVYEQTAKVLFGSKDFIVHRLTGRAVTDPTTASTSGVLHASKRVWASEWMRPSGLAERMLPEIVASHERAGTVTAEAARLTGWSEGTPVVAGVGDAGATTLGAGVTNEADVYSYLGTTGWLAVSTPAYTYREGGVFHLAHPADGLYIAIAPLLNVGNVHQWAVQTFAPDGGTEADRYAAFERLASSADRGRSPVVFLPYLNGERCPVQDPDASGAFIGMRADTTKAELSAAVLEGVAFALRHVKDYLLPGRQLTEAALIGGGSQSRLWRQIISDVLACPLRVPESAQYLPALGAAACAFIHLGWIESYDDFKQRYLLRSSTSGCLPELERSTAYERKFAQYVRLYPLLKQL</sequence>
<dbReference type="OrthoDB" id="9805576at2"/>
<dbReference type="PANTHER" id="PTHR43095:SF5">
    <property type="entry name" value="XYLULOSE KINASE"/>
    <property type="match status" value="1"/>
</dbReference>
<keyword evidence="2" id="KW-0808">Transferase</keyword>
<evidence type="ECO:0000256" key="1">
    <source>
        <dbReference type="ARBA" id="ARBA00009156"/>
    </source>
</evidence>
<evidence type="ECO:0000256" key="3">
    <source>
        <dbReference type="ARBA" id="ARBA00022777"/>
    </source>
</evidence>
<dbReference type="GO" id="GO:0016301">
    <property type="term" value="F:kinase activity"/>
    <property type="evidence" value="ECO:0007669"/>
    <property type="project" value="UniProtKB-KW"/>
</dbReference>
<dbReference type="PANTHER" id="PTHR43095">
    <property type="entry name" value="SUGAR KINASE"/>
    <property type="match status" value="1"/>
</dbReference>
<evidence type="ECO:0000313" key="7">
    <source>
        <dbReference type="Proteomes" id="UP000215509"/>
    </source>
</evidence>
<keyword evidence="3" id="KW-0418">Kinase</keyword>
<feature type="domain" description="Carbohydrate kinase FGGY C-terminal" evidence="5">
    <location>
        <begin position="256"/>
        <end position="444"/>
    </location>
</feature>
<evidence type="ECO:0000256" key="2">
    <source>
        <dbReference type="ARBA" id="ARBA00022679"/>
    </source>
</evidence>
<evidence type="ECO:0000259" key="4">
    <source>
        <dbReference type="Pfam" id="PF00370"/>
    </source>
</evidence>
<keyword evidence="7" id="KW-1185">Reference proteome</keyword>
<dbReference type="InterPro" id="IPR000577">
    <property type="entry name" value="Carb_kinase_FGGY"/>
</dbReference>
<proteinExistence type="inferred from homology"/>
<evidence type="ECO:0008006" key="8">
    <source>
        <dbReference type="Google" id="ProtNLM"/>
    </source>
</evidence>
<feature type="domain" description="Carbohydrate kinase FGGY N-terminal" evidence="4">
    <location>
        <begin position="3"/>
        <end position="246"/>
    </location>
</feature>
<dbReference type="InterPro" id="IPR050406">
    <property type="entry name" value="FGGY_Carb_Kinase"/>
</dbReference>
<dbReference type="SUPFAM" id="SSF53067">
    <property type="entry name" value="Actin-like ATPase domain"/>
    <property type="match status" value="2"/>
</dbReference>
<dbReference type="Proteomes" id="UP000215509">
    <property type="component" value="Unassembled WGS sequence"/>
</dbReference>
<name>A0A229UUI9_9BACL</name>
<dbReference type="CDD" id="cd07805">
    <property type="entry name" value="ASKHA_NBD_FGGY_CvXK-like"/>
    <property type="match status" value="1"/>
</dbReference>
<dbReference type="PIRSF" id="PIRSF000538">
    <property type="entry name" value="GlpK"/>
    <property type="match status" value="1"/>
</dbReference>
<accession>A0A229UUI9</accession>
<dbReference type="InterPro" id="IPR043129">
    <property type="entry name" value="ATPase_NBD"/>
</dbReference>
<dbReference type="RefSeq" id="WP_094014526.1">
    <property type="nucleotide sequence ID" value="NZ_NMQW01000013.1"/>
</dbReference>
<protein>
    <recommendedName>
        <fullName evidence="8">Carbohydrate kinase</fullName>
    </recommendedName>
</protein>
<dbReference type="GO" id="GO:0005975">
    <property type="term" value="P:carbohydrate metabolic process"/>
    <property type="evidence" value="ECO:0007669"/>
    <property type="project" value="InterPro"/>
</dbReference>
<evidence type="ECO:0000313" key="6">
    <source>
        <dbReference type="EMBL" id="OXM86579.1"/>
    </source>
</evidence>
<comment type="caution">
    <text evidence="6">The sequence shown here is derived from an EMBL/GenBank/DDBJ whole genome shotgun (WGS) entry which is preliminary data.</text>
</comment>
<dbReference type="EMBL" id="NMQW01000013">
    <property type="protein sequence ID" value="OXM86579.1"/>
    <property type="molecule type" value="Genomic_DNA"/>
</dbReference>
<evidence type="ECO:0000259" key="5">
    <source>
        <dbReference type="Pfam" id="PF02782"/>
    </source>
</evidence>
<reference evidence="6 7" key="1">
    <citation type="submission" date="2017-07" db="EMBL/GenBank/DDBJ databases">
        <title>Genome sequencing and assembly of Paenibacillus rigui.</title>
        <authorList>
            <person name="Mayilraj S."/>
        </authorList>
    </citation>
    <scope>NUCLEOTIDE SEQUENCE [LARGE SCALE GENOMIC DNA]</scope>
    <source>
        <strain evidence="6 7">JCM 16352</strain>
    </source>
</reference>
<organism evidence="6 7">
    <name type="scientific">Paenibacillus rigui</name>
    <dbReference type="NCBI Taxonomy" id="554312"/>
    <lineage>
        <taxon>Bacteria</taxon>
        <taxon>Bacillati</taxon>
        <taxon>Bacillota</taxon>
        <taxon>Bacilli</taxon>
        <taxon>Bacillales</taxon>
        <taxon>Paenibacillaceae</taxon>
        <taxon>Paenibacillus</taxon>
    </lineage>
</organism>
<comment type="similarity">
    <text evidence="1">Belongs to the FGGY kinase family.</text>
</comment>
<gene>
    <name evidence="6" type="ORF">CF651_08990</name>
</gene>
<dbReference type="Gene3D" id="3.30.420.40">
    <property type="match status" value="2"/>
</dbReference>
<dbReference type="AlphaFoldDB" id="A0A229UUI9"/>
<dbReference type="InterPro" id="IPR018485">
    <property type="entry name" value="FGGY_C"/>
</dbReference>